<keyword evidence="1" id="KW-0539">Nucleus</keyword>
<dbReference type="Gene3D" id="1.10.150.60">
    <property type="entry name" value="ARID DNA-binding domain"/>
    <property type="match status" value="1"/>
</dbReference>
<dbReference type="SMART" id="SM01014">
    <property type="entry name" value="ARID"/>
    <property type="match status" value="1"/>
</dbReference>
<dbReference type="InterPro" id="IPR009071">
    <property type="entry name" value="HMG_box_dom"/>
</dbReference>
<dbReference type="CDD" id="cd22009">
    <property type="entry name" value="HMG-box_AtHMGB9-like"/>
    <property type="match status" value="1"/>
</dbReference>
<dbReference type="Pfam" id="PF00505">
    <property type="entry name" value="HMG_box"/>
    <property type="match status" value="1"/>
</dbReference>
<proteinExistence type="predicted"/>
<dbReference type="SMART" id="SM00501">
    <property type="entry name" value="BRIGHT"/>
    <property type="match status" value="1"/>
</dbReference>
<evidence type="ECO:0000256" key="2">
    <source>
        <dbReference type="SAM" id="MobiDB-lite"/>
    </source>
</evidence>
<keyword evidence="5" id="KW-1185">Reference proteome</keyword>
<dbReference type="PANTHER" id="PTHR46691:SF1">
    <property type="entry name" value="AT-RICH INTERACTIVE DOMAIN-CONTAINING PROTEIN 2"/>
    <property type="match status" value="1"/>
</dbReference>
<dbReference type="SUPFAM" id="SSF47095">
    <property type="entry name" value="HMG-box"/>
    <property type="match status" value="1"/>
</dbReference>
<dbReference type="GeneID" id="105032486"/>
<evidence type="ECO:0000259" key="4">
    <source>
        <dbReference type="PROSITE" id="PS51011"/>
    </source>
</evidence>
<dbReference type="InParanoid" id="A0A6J0PBC2"/>
<feature type="region of interest" description="Disordered" evidence="2">
    <location>
        <begin position="1"/>
        <end position="31"/>
    </location>
</feature>
<dbReference type="AlphaFoldDB" id="A0A6J0PBC2"/>
<protein>
    <submittedName>
        <fullName evidence="6">High mobility group B protein 9 isoform X1</fullName>
    </submittedName>
</protein>
<dbReference type="GO" id="GO:0005634">
    <property type="term" value="C:nucleus"/>
    <property type="evidence" value="ECO:0007669"/>
    <property type="project" value="UniProtKB-UniRule"/>
</dbReference>
<dbReference type="PROSITE" id="PS50118">
    <property type="entry name" value="HMG_BOX_2"/>
    <property type="match status" value="1"/>
</dbReference>
<dbReference type="SMART" id="SM00398">
    <property type="entry name" value="HMG"/>
    <property type="match status" value="1"/>
</dbReference>
<name>A0A6J0PBC2_ELAGV</name>
<feature type="compositionally biased region" description="Basic and acidic residues" evidence="2">
    <location>
        <begin position="8"/>
        <end position="22"/>
    </location>
</feature>
<organism evidence="5 6">
    <name type="scientific">Elaeis guineensis var. tenera</name>
    <name type="common">Oil palm</name>
    <dbReference type="NCBI Taxonomy" id="51953"/>
    <lineage>
        <taxon>Eukaryota</taxon>
        <taxon>Viridiplantae</taxon>
        <taxon>Streptophyta</taxon>
        <taxon>Embryophyta</taxon>
        <taxon>Tracheophyta</taxon>
        <taxon>Spermatophyta</taxon>
        <taxon>Magnoliopsida</taxon>
        <taxon>Liliopsida</taxon>
        <taxon>Arecaceae</taxon>
        <taxon>Arecoideae</taxon>
        <taxon>Cocoseae</taxon>
        <taxon>Elaeidinae</taxon>
        <taxon>Elaeis</taxon>
    </lineage>
</organism>
<dbReference type="FunCoup" id="A0A6J0PBC2">
    <property type="interactions" value="305"/>
</dbReference>
<evidence type="ECO:0000313" key="5">
    <source>
        <dbReference type="Proteomes" id="UP000504607"/>
    </source>
</evidence>
<dbReference type="Proteomes" id="UP000504607">
    <property type="component" value="Unplaced"/>
</dbReference>
<dbReference type="InterPro" id="IPR001606">
    <property type="entry name" value="ARID_dom"/>
</dbReference>
<dbReference type="GO" id="GO:0003677">
    <property type="term" value="F:DNA binding"/>
    <property type="evidence" value="ECO:0007669"/>
    <property type="project" value="UniProtKB-UniRule"/>
</dbReference>
<feature type="region of interest" description="Disordered" evidence="2">
    <location>
        <begin position="295"/>
        <end position="321"/>
    </location>
</feature>
<accession>A0A6J0PBC2</accession>
<feature type="domain" description="HMG box" evidence="3">
    <location>
        <begin position="316"/>
        <end position="383"/>
    </location>
</feature>
<dbReference type="InterPro" id="IPR036431">
    <property type="entry name" value="ARID_dom_sf"/>
</dbReference>
<sequence length="410" mass="46925">MLGELEGDGEKEQELGKGKEIVGEEGEEMRESRAMVEKRQDKLYPAPLVSHEEVVSDRSVFMDTLRQFHATMGTKFMVPVIGGKDLDLHLLYILVTQKGGIEKVIVEKRWREVIAAFNFPRTTTSASFVLRKYYLSLLHQYEQVYFFGAQGPLILPSACLQTKTLHRKLDQNESVLDPAMAAYRRRKRTFPGSQSNASCSVPQLLPPMGSQQTIANGNGLAAFASIPRAPTLEQGRLATGKYNLPVTGRIVGKFEHGYFVTVNIGLQTLHGILYHAPQPSASSSIATQNNAMVPYVPQTQSRRRQRRHRNRDPDHPKPNRSAYNFFFAEKHAKLKVLYPNRERDFSKMIGEAWNQLTEEERKVYDEYGMRDKERYRREKQEYKERLKLAQTEAVRAKFTWDKPSQVNSEG</sequence>
<dbReference type="PANTHER" id="PTHR46691">
    <property type="entry name" value="HIGH MOBILITY GROUP B PROTEIN 9"/>
    <property type="match status" value="1"/>
</dbReference>
<dbReference type="CDD" id="cd16872">
    <property type="entry name" value="ARID_HMGB9-like"/>
    <property type="match status" value="1"/>
</dbReference>
<dbReference type="InterPro" id="IPR036910">
    <property type="entry name" value="HMG_box_dom_sf"/>
</dbReference>
<dbReference type="Gene3D" id="1.10.30.10">
    <property type="entry name" value="High mobility group box domain"/>
    <property type="match status" value="1"/>
</dbReference>
<feature type="compositionally biased region" description="Basic residues" evidence="2">
    <location>
        <begin position="301"/>
        <end position="310"/>
    </location>
</feature>
<dbReference type="OrthoDB" id="338531at2759"/>
<dbReference type="SUPFAM" id="SSF46774">
    <property type="entry name" value="ARID-like"/>
    <property type="match status" value="1"/>
</dbReference>
<dbReference type="PROSITE" id="PS51011">
    <property type="entry name" value="ARID"/>
    <property type="match status" value="1"/>
</dbReference>
<evidence type="ECO:0000313" key="6">
    <source>
        <dbReference type="RefSeq" id="XP_019701862.1"/>
    </source>
</evidence>
<feature type="domain" description="ARID" evidence="4">
    <location>
        <begin position="55"/>
        <end position="146"/>
    </location>
</feature>
<dbReference type="Pfam" id="PF01388">
    <property type="entry name" value="ARID"/>
    <property type="match status" value="1"/>
</dbReference>
<dbReference type="RefSeq" id="XP_019701862.1">
    <property type="nucleotide sequence ID" value="XM_019846303.2"/>
</dbReference>
<keyword evidence="1" id="KW-0238">DNA-binding</keyword>
<reference evidence="6" key="1">
    <citation type="submission" date="2025-08" db="UniProtKB">
        <authorList>
            <consortium name="RefSeq"/>
        </authorList>
    </citation>
    <scope>IDENTIFICATION</scope>
</reference>
<dbReference type="InterPro" id="IPR045303">
    <property type="entry name" value="ARID_HMGB9-like"/>
</dbReference>
<evidence type="ECO:0000256" key="1">
    <source>
        <dbReference type="PROSITE-ProRule" id="PRU00267"/>
    </source>
</evidence>
<gene>
    <name evidence="6" type="primary">LOC105032486</name>
</gene>
<evidence type="ECO:0000259" key="3">
    <source>
        <dbReference type="PROSITE" id="PS50118"/>
    </source>
</evidence>
<feature type="DNA-binding region" description="HMG box" evidence="1">
    <location>
        <begin position="316"/>
        <end position="383"/>
    </location>
</feature>